<dbReference type="InterPro" id="IPR049163">
    <property type="entry name" value="Pif1-like_2B_dom"/>
</dbReference>
<dbReference type="PANTHER" id="PTHR47642">
    <property type="entry name" value="ATP-DEPENDENT DNA HELICASE"/>
    <property type="match status" value="1"/>
</dbReference>
<feature type="domain" description="DNA helicase Pif1-like 2B" evidence="1">
    <location>
        <begin position="144"/>
        <end position="175"/>
    </location>
</feature>
<gene>
    <name evidence="2" type="ORF">ALC57_01533</name>
</gene>
<sequence>MFARKRIRQQILKNKVANALTDSNCVYVERKRCNILAVRRSVEERIQQEVWVFFTALVSTYSPCMWYMNQLPVDTICLLPFKIVHGMCYLCKVLNTTMLDKIDGDEIRLIAEDDVDCAPAMKKKVYKILKDEDDNVSETAGSERVIAIKIGAKAMIRRNIDVTLGLVNGTIGNVVAVNRCVDGNRIDSIKIVISDNKEITITKVDIKFEVFHKMVVHRKQFPLSLIYGIIIPSRQTISNLIARARDGRLRCQRKKKDRTEDTVLNIVILGMVAFNPHVCQRKISLELNTSLSTVNRVLRSDVLQFLQNDLLGLLEDINLQTRRDMWFQHNGAPAHSAGVARDCLNE</sequence>
<dbReference type="Pfam" id="PF21530">
    <property type="entry name" value="Pif1_2B_dom"/>
    <property type="match status" value="1"/>
</dbReference>
<keyword evidence="3" id="KW-1185">Reference proteome</keyword>
<evidence type="ECO:0000259" key="1">
    <source>
        <dbReference type="Pfam" id="PF21530"/>
    </source>
</evidence>
<reference evidence="2 3" key="1">
    <citation type="submission" date="2015-09" db="EMBL/GenBank/DDBJ databases">
        <title>Trachymyrmex cornetzi WGS genome.</title>
        <authorList>
            <person name="Nygaard S."/>
            <person name="Hu H."/>
            <person name="Boomsma J."/>
            <person name="Zhang G."/>
        </authorList>
    </citation>
    <scope>NUCLEOTIDE SEQUENCE [LARGE SCALE GENOMIC DNA]</scope>
    <source>
        <strain evidence="2">Tcor2-1</strain>
        <tissue evidence="2">Whole body</tissue>
    </source>
</reference>
<evidence type="ECO:0000313" key="3">
    <source>
        <dbReference type="Proteomes" id="UP000078492"/>
    </source>
</evidence>
<protein>
    <recommendedName>
        <fullName evidence="1">DNA helicase Pif1-like 2B domain-containing protein</fullName>
    </recommendedName>
</protein>
<evidence type="ECO:0000313" key="2">
    <source>
        <dbReference type="EMBL" id="KYN29042.1"/>
    </source>
</evidence>
<name>A0A151JQ23_9HYME</name>
<dbReference type="Proteomes" id="UP000078492">
    <property type="component" value="Unassembled WGS sequence"/>
</dbReference>
<dbReference type="InterPro" id="IPR051055">
    <property type="entry name" value="PIF1_helicase"/>
</dbReference>
<dbReference type="InterPro" id="IPR036397">
    <property type="entry name" value="RNaseH_sf"/>
</dbReference>
<dbReference type="GO" id="GO:0003676">
    <property type="term" value="F:nucleic acid binding"/>
    <property type="evidence" value="ECO:0007669"/>
    <property type="project" value="InterPro"/>
</dbReference>
<organism evidence="2 3">
    <name type="scientific">Trachymyrmex cornetzi</name>
    <dbReference type="NCBI Taxonomy" id="471704"/>
    <lineage>
        <taxon>Eukaryota</taxon>
        <taxon>Metazoa</taxon>
        <taxon>Ecdysozoa</taxon>
        <taxon>Arthropoda</taxon>
        <taxon>Hexapoda</taxon>
        <taxon>Insecta</taxon>
        <taxon>Pterygota</taxon>
        <taxon>Neoptera</taxon>
        <taxon>Endopterygota</taxon>
        <taxon>Hymenoptera</taxon>
        <taxon>Apocrita</taxon>
        <taxon>Aculeata</taxon>
        <taxon>Formicoidea</taxon>
        <taxon>Formicidae</taxon>
        <taxon>Myrmicinae</taxon>
        <taxon>Trachymyrmex</taxon>
    </lineage>
</organism>
<dbReference type="EMBL" id="KQ978721">
    <property type="protein sequence ID" value="KYN29042.1"/>
    <property type="molecule type" value="Genomic_DNA"/>
</dbReference>
<accession>A0A151JQ23</accession>
<dbReference type="Gene3D" id="3.30.420.10">
    <property type="entry name" value="Ribonuclease H-like superfamily/Ribonuclease H"/>
    <property type="match status" value="1"/>
</dbReference>
<proteinExistence type="predicted"/>
<dbReference type="STRING" id="471704.A0A151JQ23"/>
<dbReference type="AlphaFoldDB" id="A0A151JQ23"/>